<dbReference type="AlphaFoldDB" id="A0A2M9WL32"/>
<dbReference type="CDD" id="cd04859">
    <property type="entry name" value="Prim_Pol"/>
    <property type="match status" value="1"/>
</dbReference>
<dbReference type="Pfam" id="PF09250">
    <property type="entry name" value="Prim-Pol"/>
    <property type="match status" value="1"/>
</dbReference>
<protein>
    <submittedName>
        <fullName evidence="4">DNA primase</fullName>
    </submittedName>
</protein>
<proteinExistence type="predicted"/>
<dbReference type="SUPFAM" id="SSF56747">
    <property type="entry name" value="Prim-pol domain"/>
    <property type="match status" value="1"/>
</dbReference>
<evidence type="ECO:0000313" key="5">
    <source>
        <dbReference type="Proteomes" id="UP000231914"/>
    </source>
</evidence>
<dbReference type="InterPro" id="IPR014820">
    <property type="entry name" value="PriCT_1"/>
</dbReference>
<name>A0A2M9WL32_9LACO</name>
<feature type="compositionally biased region" description="Basic and acidic residues" evidence="1">
    <location>
        <begin position="256"/>
        <end position="268"/>
    </location>
</feature>
<dbReference type="SMART" id="SM00942">
    <property type="entry name" value="PriCT_1"/>
    <property type="match status" value="1"/>
</dbReference>
<dbReference type="InterPro" id="IPR015330">
    <property type="entry name" value="DNA_primase/pol_bifunc_N"/>
</dbReference>
<feature type="domain" description="DNA primase/polymerase bifunctional N-terminal" evidence="3">
    <location>
        <begin position="8"/>
        <end position="160"/>
    </location>
</feature>
<dbReference type="Gene3D" id="3.30.720.160">
    <property type="entry name" value="Bifunctional DNA primase/polymerase, N-terminal"/>
    <property type="match status" value="1"/>
</dbReference>
<feature type="domain" description="Primase C-terminal 1" evidence="2">
    <location>
        <begin position="196"/>
        <end position="261"/>
    </location>
</feature>
<dbReference type="Pfam" id="PF08708">
    <property type="entry name" value="PriCT_1"/>
    <property type="match status" value="1"/>
</dbReference>
<dbReference type="RefSeq" id="WP_100733159.1">
    <property type="nucleotide sequence ID" value="NZ_MKXG01000252.1"/>
</dbReference>
<organism evidence="4 5">
    <name type="scientific">Lactobacillus crispatus</name>
    <dbReference type="NCBI Taxonomy" id="47770"/>
    <lineage>
        <taxon>Bacteria</taxon>
        <taxon>Bacillati</taxon>
        <taxon>Bacillota</taxon>
        <taxon>Bacilli</taxon>
        <taxon>Lactobacillales</taxon>
        <taxon>Lactobacillaceae</taxon>
        <taxon>Lactobacillus</taxon>
    </lineage>
</organism>
<evidence type="ECO:0000313" key="4">
    <source>
        <dbReference type="EMBL" id="PJZ15032.1"/>
    </source>
</evidence>
<dbReference type="EMBL" id="MKXG01000252">
    <property type="protein sequence ID" value="PJZ15032.1"/>
    <property type="molecule type" value="Genomic_DNA"/>
</dbReference>
<evidence type="ECO:0000259" key="2">
    <source>
        <dbReference type="SMART" id="SM00942"/>
    </source>
</evidence>
<gene>
    <name evidence="4" type="ORF">BHU41_12690</name>
</gene>
<comment type="caution">
    <text evidence="4">The sequence shown here is derived from an EMBL/GenBank/DDBJ whole genome shotgun (WGS) entry which is preliminary data.</text>
</comment>
<feature type="region of interest" description="Disordered" evidence="1">
    <location>
        <begin position="243"/>
        <end position="268"/>
    </location>
</feature>
<dbReference type="Proteomes" id="UP000231914">
    <property type="component" value="Unassembled WGS sequence"/>
</dbReference>
<accession>A0A2M9WL32</accession>
<dbReference type="SMART" id="SM00943">
    <property type="entry name" value="Prim-Pol"/>
    <property type="match status" value="1"/>
</dbReference>
<evidence type="ECO:0000259" key="3">
    <source>
        <dbReference type="SMART" id="SM00943"/>
    </source>
</evidence>
<evidence type="ECO:0000256" key="1">
    <source>
        <dbReference type="SAM" id="MobiDB-lite"/>
    </source>
</evidence>
<reference evidence="4 5" key="1">
    <citation type="submission" date="2016-10" db="EMBL/GenBank/DDBJ databases">
        <title>WGS of isloates from the oral cavity of healthy individuals.</title>
        <authorList>
            <person name="Sharma S."/>
            <person name="Pal V.K."/>
            <person name="Patil P.B."/>
            <person name="Korpole S."/>
            <person name="Grover V."/>
        </authorList>
    </citation>
    <scope>NUCLEOTIDE SEQUENCE [LARGE SCALE GENOMIC DNA]</scope>
    <source>
        <strain evidence="4 5">DISK12</strain>
    </source>
</reference>
<sequence>MKNLVNYALSYAEHGFSVIPINRKDKRPLIKFANRPALTKTEIHELWKKYPLANIALKTEDFFVVDVDRHGDVDGMKSITDLHHNEWFQNTLCEKTAHNGVHFYFQKPIDKSITQNIGFLPGVDIKAHENNYVVVAPSTIDGKDYKWLNHKAIALVPKGLLKLILSKSKELKQHGDNKMATYSVSGKNQTSELFETIINGFGETGGRNNACASFMGGLLYRNVDPDIAFKLAKIANSNTEDKLSEEEVERTANSMIEKEIRRRDANGT</sequence>